<dbReference type="AlphaFoldDB" id="A0A034UZI2"/>
<dbReference type="GO" id="GO:0005643">
    <property type="term" value="C:nuclear pore"/>
    <property type="evidence" value="ECO:0007669"/>
    <property type="project" value="TreeGrafter"/>
</dbReference>
<dbReference type="RefSeq" id="XP_011214048.1">
    <property type="nucleotide sequence ID" value="XM_011215746.3"/>
</dbReference>
<reference evidence="4" key="2">
    <citation type="submission" date="2025-04" db="UniProtKB">
        <authorList>
            <consortium name="RefSeq"/>
        </authorList>
    </citation>
    <scope>IDENTIFICATION</scope>
    <source>
        <strain evidence="4">Punador</strain>
    </source>
</reference>
<evidence type="ECO:0000259" key="1">
    <source>
        <dbReference type="Pfam" id="PF25460"/>
    </source>
</evidence>
<dbReference type="InterPro" id="IPR001680">
    <property type="entry name" value="WD40_rpt"/>
</dbReference>
<dbReference type="InterPro" id="IPR057403">
    <property type="entry name" value="Beta-prop_Aladin"/>
</dbReference>
<dbReference type="OrthoDB" id="411991at2759"/>
<protein>
    <submittedName>
        <fullName evidence="2 4">Aladin</fullName>
    </submittedName>
</protein>
<dbReference type="GO" id="GO:0006913">
    <property type="term" value="P:nucleocytoplasmic transport"/>
    <property type="evidence" value="ECO:0007669"/>
    <property type="project" value="TreeGrafter"/>
</dbReference>
<gene>
    <name evidence="2" type="primary">AAAS</name>
    <name evidence="4" type="synonym">LOC105233624</name>
</gene>
<accession>A0A034UZI2</accession>
<feature type="domain" description="Aladin seven-bladed propeller" evidence="1">
    <location>
        <begin position="129"/>
        <end position="464"/>
    </location>
</feature>
<dbReference type="Gene3D" id="2.130.10.10">
    <property type="entry name" value="YVTN repeat-like/Quinoprotein amine dehydrogenase"/>
    <property type="match status" value="2"/>
</dbReference>
<evidence type="ECO:0000313" key="4">
    <source>
        <dbReference type="RefSeq" id="XP_011214048.1"/>
    </source>
</evidence>
<dbReference type="Proteomes" id="UP001652620">
    <property type="component" value="Chromosome 4"/>
</dbReference>
<sequence>MVSLQDVSTFIVPGQLCALPQNEVDSCSVSEYYPEINLNCEMFSTSVSGHANDTYRNVMIPVNEGVIKRIVRTFFESGFMEALNEARDQETATVSPLICATAKYTCEMLEFVKRLKTKIFPHMREVSVNNVAEFSETRDWMRSYIRCIVWHPNCFKIAVAGSDDIVRIYTDEPAMVPVLKSGSQKWITSMAWRPLTAAELAVGCQKGVCLWTMDTNMHITRSATQAVFLKHPGHCPITSVQWSPSGTLLATASISDTDILIWDVDKLQNTPLRRVGSPCSLLKWSPDGAYLLSATVGSVFRVWSADKKWTPERWTIKCGVVQSACWSPCGNFLLFVTTGDSILYRLHFQDETVFTSGTSTKEALKIADLTKFNAGRREVGGKPQALAWDADGRYLAVIFKDTPCIALFNTCLKKFDMTISPLCFLTGLSTEYPSYICFQSKNRRNKETVLTIGWSSGRIEYFPFGNM</sequence>
<dbReference type="SMART" id="SM00320">
    <property type="entry name" value="WD40"/>
    <property type="match status" value="4"/>
</dbReference>
<dbReference type="InterPro" id="IPR045139">
    <property type="entry name" value="Aladin"/>
</dbReference>
<dbReference type="Pfam" id="PF25460">
    <property type="entry name" value="Beta-prop_Aladin"/>
    <property type="match status" value="1"/>
</dbReference>
<dbReference type="SUPFAM" id="SSF101908">
    <property type="entry name" value="Putative isomerase YbhE"/>
    <property type="match status" value="1"/>
</dbReference>
<dbReference type="PANTHER" id="PTHR14494:SF0">
    <property type="entry name" value="ALADIN"/>
    <property type="match status" value="1"/>
</dbReference>
<dbReference type="EMBL" id="GAKP01022531">
    <property type="protein sequence ID" value="JAC36421.1"/>
    <property type="molecule type" value="Transcribed_RNA"/>
</dbReference>
<keyword evidence="3" id="KW-1185">Reference proteome</keyword>
<proteinExistence type="predicted"/>
<dbReference type="OMA" id="WRPLCAF"/>
<evidence type="ECO:0000313" key="3">
    <source>
        <dbReference type="Proteomes" id="UP001652620"/>
    </source>
</evidence>
<organism evidence="2">
    <name type="scientific">Bactrocera dorsalis</name>
    <name type="common">Oriental fruit fly</name>
    <name type="synonym">Dacus dorsalis</name>
    <dbReference type="NCBI Taxonomy" id="27457"/>
    <lineage>
        <taxon>Eukaryota</taxon>
        <taxon>Metazoa</taxon>
        <taxon>Ecdysozoa</taxon>
        <taxon>Arthropoda</taxon>
        <taxon>Hexapoda</taxon>
        <taxon>Insecta</taxon>
        <taxon>Pterygota</taxon>
        <taxon>Neoptera</taxon>
        <taxon>Endopterygota</taxon>
        <taxon>Diptera</taxon>
        <taxon>Brachycera</taxon>
        <taxon>Muscomorpha</taxon>
        <taxon>Tephritoidea</taxon>
        <taxon>Tephritidae</taxon>
        <taxon>Bactrocera</taxon>
        <taxon>Bactrocera</taxon>
    </lineage>
</organism>
<name>A0A034UZI2_BACDO</name>
<reference evidence="2" key="1">
    <citation type="journal article" date="2014" name="BMC Genomics">
        <title>Characterizing the developmental transcriptome of the oriental fruit fly, Bactrocera dorsalis (Diptera: Tephritidae) through comparative genomic analysis with Drosophila melanogaster utilizing modENCODE datasets.</title>
        <authorList>
            <person name="Geib S.M."/>
            <person name="Calla B."/>
            <person name="Hall B."/>
            <person name="Hou S."/>
            <person name="Manoukis N.C."/>
        </authorList>
    </citation>
    <scope>NUCLEOTIDE SEQUENCE</scope>
    <source>
        <strain evidence="2">Punador</strain>
    </source>
</reference>
<dbReference type="GeneID" id="105233624"/>
<dbReference type="InterPro" id="IPR015943">
    <property type="entry name" value="WD40/YVTN_repeat-like_dom_sf"/>
</dbReference>
<dbReference type="KEGG" id="bdr:105233624"/>
<evidence type="ECO:0000313" key="2">
    <source>
        <dbReference type="EMBL" id="JAC36421.1"/>
    </source>
</evidence>
<dbReference type="PANTHER" id="PTHR14494">
    <property type="entry name" value="ALADIN/ADRACALIN/AAAS"/>
    <property type="match status" value="1"/>
</dbReference>